<dbReference type="AlphaFoldDB" id="A0A543PWN5"/>
<feature type="chain" id="PRO_5038559584" evidence="2">
    <location>
        <begin position="23"/>
        <end position="338"/>
    </location>
</feature>
<evidence type="ECO:0000256" key="1">
    <source>
        <dbReference type="ARBA" id="ARBA00009820"/>
    </source>
</evidence>
<dbReference type="PANTHER" id="PTHR36842">
    <property type="entry name" value="PROTEIN TOLB HOMOLOG"/>
    <property type="match status" value="1"/>
</dbReference>
<name>A0A543PWN5_9MICO</name>
<keyword evidence="2" id="KW-0732">Signal</keyword>
<dbReference type="PROSITE" id="PS51257">
    <property type="entry name" value="PROKAR_LIPOPROTEIN"/>
    <property type="match status" value="1"/>
</dbReference>
<gene>
    <name evidence="3" type="ORF">FHX52_1631</name>
</gene>
<proteinExistence type="inferred from homology"/>
<dbReference type="InterPro" id="IPR011659">
    <property type="entry name" value="WD40"/>
</dbReference>
<comment type="similarity">
    <text evidence="1">Belongs to the TolB family.</text>
</comment>
<feature type="signal peptide" evidence="2">
    <location>
        <begin position="1"/>
        <end position="22"/>
    </location>
</feature>
<dbReference type="Pfam" id="PF07676">
    <property type="entry name" value="PD40"/>
    <property type="match status" value="2"/>
</dbReference>
<dbReference type="Gene3D" id="2.120.10.30">
    <property type="entry name" value="TolB, C-terminal domain"/>
    <property type="match status" value="2"/>
</dbReference>
<dbReference type="PANTHER" id="PTHR36842:SF1">
    <property type="entry name" value="PROTEIN TOLB"/>
    <property type="match status" value="1"/>
</dbReference>
<reference evidence="3 4" key="1">
    <citation type="submission" date="2019-06" db="EMBL/GenBank/DDBJ databases">
        <title>Sequencing the genomes of 1000 actinobacteria strains.</title>
        <authorList>
            <person name="Klenk H.-P."/>
        </authorList>
    </citation>
    <scope>NUCLEOTIDE SEQUENCE [LARGE SCALE GENOMIC DNA]</scope>
    <source>
        <strain evidence="3 4">DSM 21776</strain>
    </source>
</reference>
<evidence type="ECO:0000256" key="2">
    <source>
        <dbReference type="SAM" id="SignalP"/>
    </source>
</evidence>
<dbReference type="SUPFAM" id="SSF69304">
    <property type="entry name" value="Tricorn protease N-terminal domain"/>
    <property type="match status" value="1"/>
</dbReference>
<dbReference type="Proteomes" id="UP000320085">
    <property type="component" value="Unassembled WGS sequence"/>
</dbReference>
<protein>
    <submittedName>
        <fullName evidence="3">WD40 repeat protein</fullName>
    </submittedName>
</protein>
<accession>A0A543PWN5</accession>
<dbReference type="InterPro" id="IPR011042">
    <property type="entry name" value="6-blade_b-propeller_TolB-like"/>
</dbReference>
<dbReference type="EMBL" id="VFQF01000001">
    <property type="protein sequence ID" value="TQN48494.1"/>
    <property type="molecule type" value="Genomic_DNA"/>
</dbReference>
<comment type="caution">
    <text evidence="3">The sequence shown here is derived from an EMBL/GenBank/DDBJ whole genome shotgun (WGS) entry which is preliminary data.</text>
</comment>
<evidence type="ECO:0000313" key="4">
    <source>
        <dbReference type="Proteomes" id="UP000320085"/>
    </source>
</evidence>
<sequence>MRRRLGCWGVWLVAAAASLTSACSGTTAVTPTPTSSSPAVTSSASVVPGAPYHWIVYQPAREEGLRIARTDGGGAYYQVDGPAGVLTNPDWSPDGSSVIFAVQRGGSSAAWQADADGGNARPLLECAAPCQGIFDPSFSPSGSEIAVAAMDRTGAATIDIYQPATGHRRMIATPARNDFFAQPRYAPGGDRLVAELFHRDGGREGSPVTGSSLVIVDLATGTAGRPLTDPLLLAEHSDWGDGGLIVFDQRLKPSSDTTDVFTIKPDGSGLTRLTRFADTGGSAGQPSWTPDGRVLFTVQSTPTAEYTLMTIDLTGRHLTPAIDGRTVAGVHARMAARN</sequence>
<organism evidence="3 4">
    <name type="scientific">Humibacillus xanthopallidus</name>
    <dbReference type="NCBI Taxonomy" id="412689"/>
    <lineage>
        <taxon>Bacteria</taxon>
        <taxon>Bacillati</taxon>
        <taxon>Actinomycetota</taxon>
        <taxon>Actinomycetes</taxon>
        <taxon>Micrococcales</taxon>
        <taxon>Intrasporangiaceae</taxon>
        <taxon>Humibacillus</taxon>
    </lineage>
</organism>
<evidence type="ECO:0000313" key="3">
    <source>
        <dbReference type="EMBL" id="TQN48494.1"/>
    </source>
</evidence>